<protein>
    <recommendedName>
        <fullName evidence="1">HicB-like antitoxin of toxin-antitoxin system domain-containing protein</fullName>
    </recommendedName>
</protein>
<keyword evidence="3" id="KW-1185">Reference proteome</keyword>
<dbReference type="EMBL" id="AKKN01000007">
    <property type="protein sequence ID" value="EKT58544.1"/>
    <property type="molecule type" value="Genomic_DNA"/>
</dbReference>
<proteinExistence type="predicted"/>
<gene>
    <name evidence="2" type="ORF">OO7_07509</name>
</gene>
<dbReference type="SUPFAM" id="SSF143100">
    <property type="entry name" value="TTHA1013/TTHA0281-like"/>
    <property type="match status" value="1"/>
</dbReference>
<evidence type="ECO:0000259" key="1">
    <source>
        <dbReference type="Pfam" id="PF15970"/>
    </source>
</evidence>
<dbReference type="PATRIC" id="fig|1141660.3.peg.1506"/>
<accession>K8WD99</accession>
<name>K8WD99_9GAMM</name>
<dbReference type="HOGENOM" id="CLU_140890_2_0_6"/>
<reference evidence="2 3" key="1">
    <citation type="journal article" date="2012" name="BMC Genomics">
        <title>Comparative genomics of bacteria in the genus Providencia isolated from wild Drosophila melanogaster.</title>
        <authorList>
            <person name="Galac M.R."/>
            <person name="Lazzaro B.P."/>
        </authorList>
    </citation>
    <scope>NUCLEOTIDE SEQUENCE [LARGE SCALE GENOMIC DNA]</scope>
    <source>
        <strain evidence="2 3">DSM 19967</strain>
    </source>
</reference>
<sequence>MFNYLATVDYDEETDCYEISFPDFPDIQGVAYSEENIEMEAAETLIEGLNSFIASRTLIPIPSLLEKEAIKVHLPILSCLKIALHNAIIHTNTRKVDLARKLNLNLQQIDRLLDIEHASKVDTLEQALYLLGYDVNLTVSYNKSI</sequence>
<dbReference type="Proteomes" id="UP000010290">
    <property type="component" value="Chromosome"/>
</dbReference>
<dbReference type="OrthoDB" id="5772151at2"/>
<organism evidence="2 3">
    <name type="scientific">Providencia sneebia DSM 19967</name>
    <dbReference type="NCBI Taxonomy" id="1141660"/>
    <lineage>
        <taxon>Bacteria</taxon>
        <taxon>Pseudomonadati</taxon>
        <taxon>Pseudomonadota</taxon>
        <taxon>Gammaproteobacteria</taxon>
        <taxon>Enterobacterales</taxon>
        <taxon>Morganellaceae</taxon>
        <taxon>Providencia</taxon>
    </lineage>
</organism>
<dbReference type="InterPro" id="IPR035069">
    <property type="entry name" value="TTHA1013/TTHA0281-like"/>
</dbReference>
<evidence type="ECO:0000313" key="2">
    <source>
        <dbReference type="EMBL" id="EKT58544.1"/>
    </source>
</evidence>
<dbReference type="Pfam" id="PF15970">
    <property type="entry name" value="HicB-like_2"/>
    <property type="match status" value="1"/>
</dbReference>
<dbReference type="InterPro" id="IPR031807">
    <property type="entry name" value="HicB-like"/>
</dbReference>
<feature type="domain" description="HicB-like antitoxin of toxin-antitoxin system" evidence="1">
    <location>
        <begin position="4"/>
        <end position="81"/>
    </location>
</feature>
<evidence type="ECO:0000313" key="3">
    <source>
        <dbReference type="Proteomes" id="UP000010290"/>
    </source>
</evidence>
<dbReference type="AlphaFoldDB" id="K8WD99"/>
<dbReference type="RefSeq" id="WP_008915338.1">
    <property type="nucleotide sequence ID" value="NZ_CM001773.1"/>
</dbReference>
<comment type="caution">
    <text evidence="2">The sequence shown here is derived from an EMBL/GenBank/DDBJ whole genome shotgun (WGS) entry which is preliminary data.</text>
</comment>